<dbReference type="EMBL" id="JARYMX010000006">
    <property type="protein sequence ID" value="KAJ9544658.1"/>
    <property type="molecule type" value="Genomic_DNA"/>
</dbReference>
<dbReference type="Proteomes" id="UP001172457">
    <property type="component" value="Chromosome 6"/>
</dbReference>
<comment type="caution">
    <text evidence="1">The sequence shown here is derived from an EMBL/GenBank/DDBJ whole genome shotgun (WGS) entry which is preliminary data.</text>
</comment>
<reference evidence="1" key="1">
    <citation type="submission" date="2023-03" db="EMBL/GenBank/DDBJ databases">
        <title>Chromosome-scale reference genome and RAD-based genetic map of yellow starthistle (Centaurea solstitialis) reveal putative structural variation and QTLs associated with invader traits.</title>
        <authorList>
            <person name="Reatini B."/>
            <person name="Cang F.A."/>
            <person name="Jiang Q."/>
            <person name="Mckibben M.T.W."/>
            <person name="Barker M.S."/>
            <person name="Rieseberg L.H."/>
            <person name="Dlugosch K.M."/>
        </authorList>
    </citation>
    <scope>NUCLEOTIDE SEQUENCE</scope>
    <source>
        <strain evidence="1">CAN-66</strain>
        <tissue evidence="1">Leaf</tissue>
    </source>
</reference>
<organism evidence="1 2">
    <name type="scientific">Centaurea solstitialis</name>
    <name type="common">yellow star-thistle</name>
    <dbReference type="NCBI Taxonomy" id="347529"/>
    <lineage>
        <taxon>Eukaryota</taxon>
        <taxon>Viridiplantae</taxon>
        <taxon>Streptophyta</taxon>
        <taxon>Embryophyta</taxon>
        <taxon>Tracheophyta</taxon>
        <taxon>Spermatophyta</taxon>
        <taxon>Magnoliopsida</taxon>
        <taxon>eudicotyledons</taxon>
        <taxon>Gunneridae</taxon>
        <taxon>Pentapetalae</taxon>
        <taxon>asterids</taxon>
        <taxon>campanulids</taxon>
        <taxon>Asterales</taxon>
        <taxon>Asteraceae</taxon>
        <taxon>Carduoideae</taxon>
        <taxon>Cardueae</taxon>
        <taxon>Centaureinae</taxon>
        <taxon>Centaurea</taxon>
    </lineage>
</organism>
<dbReference type="AlphaFoldDB" id="A0AA38T5G6"/>
<accession>A0AA38T5G6</accession>
<gene>
    <name evidence="1" type="ORF">OSB04_024365</name>
</gene>
<keyword evidence="2" id="KW-1185">Reference proteome</keyword>
<proteinExistence type="predicted"/>
<sequence length="163" mass="18928">MRSSRREGLNCFLKPYFQYSPSSIVFFSAILFPSCKSMASKTASSSHNVQDHPCLSFDSDNILRSENMSLMIELDRLKKREIEIGSVVDLHFVEEIGFGDRLSSLLRREYRDQFGVLRFVSNDWEKALKTHEPIYYELVLEFLATFSFDAEAYEEDRLKGPCI</sequence>
<protein>
    <submittedName>
        <fullName evidence="1">Uncharacterized protein</fullName>
    </submittedName>
</protein>
<evidence type="ECO:0000313" key="1">
    <source>
        <dbReference type="EMBL" id="KAJ9544658.1"/>
    </source>
</evidence>
<name>A0AA38T5G6_9ASTR</name>
<evidence type="ECO:0000313" key="2">
    <source>
        <dbReference type="Proteomes" id="UP001172457"/>
    </source>
</evidence>